<feature type="transmembrane region" description="Helical" evidence="9">
    <location>
        <begin position="298"/>
        <end position="321"/>
    </location>
</feature>
<evidence type="ECO:0000259" key="11">
    <source>
        <dbReference type="Pfam" id="PF03522"/>
    </source>
</evidence>
<comment type="similarity">
    <text evidence="2">Belongs to the SLC12A transporter family.</text>
</comment>
<dbReference type="Pfam" id="PF03522">
    <property type="entry name" value="SLC12"/>
    <property type="match status" value="1"/>
</dbReference>
<organism evidence="12 13">
    <name type="scientific">Homarus americanus</name>
    <name type="common">American lobster</name>
    <dbReference type="NCBI Taxonomy" id="6706"/>
    <lineage>
        <taxon>Eukaryota</taxon>
        <taxon>Metazoa</taxon>
        <taxon>Ecdysozoa</taxon>
        <taxon>Arthropoda</taxon>
        <taxon>Crustacea</taxon>
        <taxon>Multicrustacea</taxon>
        <taxon>Malacostraca</taxon>
        <taxon>Eumalacostraca</taxon>
        <taxon>Eucarida</taxon>
        <taxon>Decapoda</taxon>
        <taxon>Pleocyemata</taxon>
        <taxon>Astacidea</taxon>
        <taxon>Nephropoidea</taxon>
        <taxon>Nephropidae</taxon>
        <taxon>Homarus</taxon>
    </lineage>
</organism>
<sequence length="950" mass="103722">MANSETPVNSTNAEFGGGGDAEAVVGVSKKERAPLLTQRRLFRSLSGRDISTSSSENNDSDRTLGTLTGVFAPVCLSQFSALLFLRVGFIVGNLGLLAATGTLTLAYGILLFTVLSICAISTNGAVEGGGAYYMISRTLGPEFGGAIGALFFFANIFSSALYTTGCVEGLVDNFGESGRIAQFLQEGRWYSFAYGSAINFFNLLICLIGAGLFAKLTIVIFAVVLFCIGSVILSFPINNFEIEVQIPAANPRVNSTHQLNGTYTGFSLSTLEDNFYLPDTTSRDYTSCSGDDYDTCTVVTFAMTFGVLFSGVTGIMVGANMSGELKAPGRSIPWGTLMSALFTYLIYILIFILTAATCEHFLLCNNYIYMMGINIWRPFVMIGVVTATLSASLSNIIGSSRILAALAKDNIYGKLTYYIGLLSCGTNPVGAVLVSAILVEGVLLIGGLNNIAKFTSIFFLLSYLSTNLACLGLEWASAPNFRPTFRYFSWWTAMLGIIGNGAMMFVISPSVAGICVIMLLILVIILHLRSPSEQHQWGSISQALIFHQVRKYLLLLDSRKDHVKFWRPQMLLMVNNPRSACPLIDFTNDLKKSGLYVLGHVKIGIFDGRSTDPAAEDYPKWMALVDHLKVKAFVEVTVGRTVREGLHHLVRVSGLGAMKPNTILLGFRDNAPSQDFFTRESSPFNVSNYQATSPTSASPSMLAQGLSSSSGITPEEYVGMVSDVLSLGKNVCLCRHFHQMDKAAILRKDSRQKFFIDVWPVDFFNPDDSNIFGTTSLFLMQLATILNMATVVKLTLKTQNTSMFYLQVSSWRKRTMLRVFLCVSSGDADPEAQSKQVKHMLHELRINATIVPVPWDHITSHIQQNLSDSQSEAEADADSLSHLNDEYINGVNGLISGQSVDTAVTFLYLPRTPQNPAQYPRYLELLTNITNGLRPTVMVHGISAVTTTTL</sequence>
<evidence type="ECO:0000256" key="2">
    <source>
        <dbReference type="ARBA" id="ARBA00010593"/>
    </source>
</evidence>
<evidence type="ECO:0000256" key="5">
    <source>
        <dbReference type="ARBA" id="ARBA00022692"/>
    </source>
</evidence>
<protein>
    <recommendedName>
        <fullName evidence="3">Solute carrier family 12 member 9</fullName>
    </recommendedName>
</protein>
<accession>A0A8J5JL31</accession>
<evidence type="ECO:0000256" key="9">
    <source>
        <dbReference type="SAM" id="Phobius"/>
    </source>
</evidence>
<dbReference type="InterPro" id="IPR018491">
    <property type="entry name" value="SLC12_C"/>
</dbReference>
<dbReference type="AlphaFoldDB" id="A0A8J5JL31"/>
<dbReference type="PANTHER" id="PTHR11827">
    <property type="entry name" value="SOLUTE CARRIER FAMILY 12, CATION COTRANSPORTERS"/>
    <property type="match status" value="1"/>
</dbReference>
<proteinExistence type="inferred from homology"/>
<dbReference type="Proteomes" id="UP000747542">
    <property type="component" value="Unassembled WGS sequence"/>
</dbReference>
<feature type="domain" description="SLC12A transporter C-terminal" evidence="11">
    <location>
        <begin position="582"/>
        <end position="670"/>
    </location>
</feature>
<feature type="transmembrane region" description="Helical" evidence="9">
    <location>
        <begin position="375"/>
        <end position="397"/>
    </location>
</feature>
<feature type="transmembrane region" description="Helical" evidence="9">
    <location>
        <begin position="417"/>
        <end position="445"/>
    </location>
</feature>
<comment type="subcellular location">
    <subcellularLocation>
        <location evidence="1">Membrane</location>
        <topology evidence="1">Multi-pass membrane protein</topology>
    </subcellularLocation>
</comment>
<feature type="domain" description="Amino acid permease/ SLC12A" evidence="10">
    <location>
        <begin position="77"/>
        <end position="571"/>
    </location>
</feature>
<evidence type="ECO:0000313" key="13">
    <source>
        <dbReference type="Proteomes" id="UP000747542"/>
    </source>
</evidence>
<evidence type="ECO:0000256" key="6">
    <source>
        <dbReference type="ARBA" id="ARBA00022989"/>
    </source>
</evidence>
<dbReference type="GO" id="GO:0006884">
    <property type="term" value="P:cell volume homeostasis"/>
    <property type="evidence" value="ECO:0007669"/>
    <property type="project" value="TreeGrafter"/>
</dbReference>
<keyword evidence="4" id="KW-0813">Transport</keyword>
<feature type="transmembrane region" description="Helical" evidence="9">
    <location>
        <begin position="192"/>
        <end position="212"/>
    </location>
</feature>
<dbReference type="Pfam" id="PF00324">
    <property type="entry name" value="AA_permease"/>
    <property type="match status" value="1"/>
</dbReference>
<dbReference type="GO" id="GO:0055064">
    <property type="term" value="P:chloride ion homeostasis"/>
    <property type="evidence" value="ECO:0007669"/>
    <property type="project" value="TreeGrafter"/>
</dbReference>
<keyword evidence="7 9" id="KW-0472">Membrane</keyword>
<feature type="region of interest" description="Disordered" evidence="8">
    <location>
        <begin position="688"/>
        <end position="707"/>
    </location>
</feature>
<evidence type="ECO:0000256" key="7">
    <source>
        <dbReference type="ARBA" id="ARBA00023136"/>
    </source>
</evidence>
<feature type="transmembrane region" description="Helical" evidence="9">
    <location>
        <begin position="511"/>
        <end position="528"/>
    </location>
</feature>
<evidence type="ECO:0000259" key="10">
    <source>
        <dbReference type="Pfam" id="PF00324"/>
    </source>
</evidence>
<dbReference type="InterPro" id="IPR004841">
    <property type="entry name" value="AA-permease/SLC12A_dom"/>
</dbReference>
<evidence type="ECO:0000256" key="4">
    <source>
        <dbReference type="ARBA" id="ARBA00022448"/>
    </source>
</evidence>
<dbReference type="Gene3D" id="1.20.1740.10">
    <property type="entry name" value="Amino acid/polyamine transporter I"/>
    <property type="match status" value="1"/>
</dbReference>
<comment type="caution">
    <text evidence="12">The sequence shown here is derived from an EMBL/GenBank/DDBJ whole genome shotgun (WGS) entry which is preliminary data.</text>
</comment>
<evidence type="ECO:0000256" key="8">
    <source>
        <dbReference type="SAM" id="MobiDB-lite"/>
    </source>
</evidence>
<feature type="transmembrane region" description="Helical" evidence="9">
    <location>
        <begin position="104"/>
        <end position="126"/>
    </location>
</feature>
<feature type="transmembrane region" description="Helical" evidence="9">
    <location>
        <begin position="341"/>
        <end position="363"/>
    </location>
</feature>
<evidence type="ECO:0000313" key="12">
    <source>
        <dbReference type="EMBL" id="KAG7158193.1"/>
    </source>
</evidence>
<feature type="transmembrane region" description="Helical" evidence="9">
    <location>
        <begin position="70"/>
        <end position="92"/>
    </location>
</feature>
<dbReference type="EMBL" id="JAHLQT010035566">
    <property type="protein sequence ID" value="KAG7158193.1"/>
    <property type="molecule type" value="Genomic_DNA"/>
</dbReference>
<keyword evidence="6 9" id="KW-1133">Transmembrane helix</keyword>
<dbReference type="PANTHER" id="PTHR11827:SF72">
    <property type="entry name" value="GH08340P"/>
    <property type="match status" value="1"/>
</dbReference>
<evidence type="ECO:0000256" key="1">
    <source>
        <dbReference type="ARBA" id="ARBA00004141"/>
    </source>
</evidence>
<name>A0A8J5JL31_HOMAM</name>
<dbReference type="GO" id="GO:0015379">
    <property type="term" value="F:potassium:chloride symporter activity"/>
    <property type="evidence" value="ECO:0007669"/>
    <property type="project" value="TreeGrafter"/>
</dbReference>
<dbReference type="GO" id="GO:0055075">
    <property type="term" value="P:potassium ion homeostasis"/>
    <property type="evidence" value="ECO:0007669"/>
    <property type="project" value="TreeGrafter"/>
</dbReference>
<dbReference type="InterPro" id="IPR004842">
    <property type="entry name" value="SLC12A_fam"/>
</dbReference>
<keyword evidence="5 9" id="KW-0812">Transmembrane</keyword>
<feature type="transmembrane region" description="Helical" evidence="9">
    <location>
        <begin position="218"/>
        <end position="237"/>
    </location>
</feature>
<reference evidence="12" key="1">
    <citation type="journal article" date="2021" name="Sci. Adv.">
        <title>The American lobster genome reveals insights on longevity, neural, and immune adaptations.</title>
        <authorList>
            <person name="Polinski J.M."/>
            <person name="Zimin A.V."/>
            <person name="Clark K.F."/>
            <person name="Kohn A.B."/>
            <person name="Sadowski N."/>
            <person name="Timp W."/>
            <person name="Ptitsyn A."/>
            <person name="Khanna P."/>
            <person name="Romanova D.Y."/>
            <person name="Williams P."/>
            <person name="Greenwood S.J."/>
            <person name="Moroz L.L."/>
            <person name="Walt D.R."/>
            <person name="Bodnar A.G."/>
        </authorList>
    </citation>
    <scope>NUCLEOTIDE SEQUENCE</scope>
    <source>
        <strain evidence="12">GMGI-L3</strain>
    </source>
</reference>
<feature type="transmembrane region" description="Helical" evidence="9">
    <location>
        <begin position="146"/>
        <end position="171"/>
    </location>
</feature>
<dbReference type="GO" id="GO:0016020">
    <property type="term" value="C:membrane"/>
    <property type="evidence" value="ECO:0007669"/>
    <property type="project" value="UniProtKB-SubCell"/>
</dbReference>
<dbReference type="FunFam" id="1.20.1740.10:FF:000013">
    <property type="entry name" value="Solute carrier family 12 member"/>
    <property type="match status" value="1"/>
</dbReference>
<keyword evidence="13" id="KW-1185">Reference proteome</keyword>
<feature type="transmembrane region" description="Helical" evidence="9">
    <location>
        <begin position="457"/>
        <end position="476"/>
    </location>
</feature>
<gene>
    <name evidence="12" type="primary">Slc12a9-L</name>
    <name evidence="12" type="ORF">Hamer_G008828</name>
</gene>
<evidence type="ECO:0000256" key="3">
    <source>
        <dbReference type="ARBA" id="ARBA00019359"/>
    </source>
</evidence>